<dbReference type="PANTHER" id="PTHR31377:SF0">
    <property type="entry name" value="AGMATINE DEIMINASE-RELATED"/>
    <property type="match status" value="1"/>
</dbReference>
<organism evidence="2 3">
    <name type="scientific">Pinibacter aurantiacus</name>
    <dbReference type="NCBI Taxonomy" id="2851599"/>
    <lineage>
        <taxon>Bacteria</taxon>
        <taxon>Pseudomonadati</taxon>
        <taxon>Bacteroidota</taxon>
        <taxon>Chitinophagia</taxon>
        <taxon>Chitinophagales</taxon>
        <taxon>Chitinophagaceae</taxon>
        <taxon>Pinibacter</taxon>
    </lineage>
</organism>
<dbReference type="Proteomes" id="UP000812270">
    <property type="component" value="Unassembled WGS sequence"/>
</dbReference>
<protein>
    <submittedName>
        <fullName evidence="2">Agmatine deiminase family protein</fullName>
    </submittedName>
</protein>
<dbReference type="EMBL" id="JAHSPG010000002">
    <property type="protein sequence ID" value="MBV4356308.1"/>
    <property type="molecule type" value="Genomic_DNA"/>
</dbReference>
<sequence>MQTDYSKVNNLLLAYPEKFYNEYESLTAFYDSLIDIIPNSIQLWVICNNQSSIEKLKQKFYYKKINPLGIKGWDEIWLRDCIGLKRENEIIKPYYHPNYCEMAEPGFYNYYYKINKLSKIIIKECISEKIINLPLRLDGGNFVNNGSIAFLTDKVVVDNRELSKSEITAIIKDFTGLQAIILPRSLNDSVGHLDSLLSFTTNNKACISNYPSLPFLKQDIELLYKIRAVLEEEKIEVFEIHDRPIDEAVACNCYLKNKKACFSTARGNYLNFLRLNNTIILPEYTLPTQRETKYYNSINKEILENQGFEVVGINCDQLSKKGGSLHCISYAF</sequence>
<dbReference type="RefSeq" id="WP_217789866.1">
    <property type="nucleotide sequence ID" value="NZ_JAHSPG010000002.1"/>
</dbReference>
<dbReference type="Pfam" id="PF04371">
    <property type="entry name" value="PAD_porph"/>
    <property type="match status" value="1"/>
</dbReference>
<keyword evidence="3" id="KW-1185">Reference proteome</keyword>
<dbReference type="PANTHER" id="PTHR31377">
    <property type="entry name" value="AGMATINE DEIMINASE-RELATED"/>
    <property type="match status" value="1"/>
</dbReference>
<dbReference type="GO" id="GO:0004668">
    <property type="term" value="F:protein-arginine deiminase activity"/>
    <property type="evidence" value="ECO:0007669"/>
    <property type="project" value="InterPro"/>
</dbReference>
<dbReference type="GO" id="GO:0009446">
    <property type="term" value="P:putrescine biosynthetic process"/>
    <property type="evidence" value="ECO:0007669"/>
    <property type="project" value="InterPro"/>
</dbReference>
<evidence type="ECO:0000256" key="1">
    <source>
        <dbReference type="ARBA" id="ARBA00022801"/>
    </source>
</evidence>
<evidence type="ECO:0000313" key="2">
    <source>
        <dbReference type="EMBL" id="MBV4356308.1"/>
    </source>
</evidence>
<reference evidence="2" key="1">
    <citation type="submission" date="2021-06" db="EMBL/GenBank/DDBJ databases">
        <authorList>
            <person name="Huq M.A."/>
        </authorList>
    </citation>
    <scope>NUCLEOTIDE SEQUENCE</scope>
    <source>
        <strain evidence="2">MAH-26</strain>
    </source>
</reference>
<gene>
    <name evidence="2" type="ORF">KTO63_04045</name>
</gene>
<evidence type="ECO:0000313" key="3">
    <source>
        <dbReference type="Proteomes" id="UP000812270"/>
    </source>
</evidence>
<dbReference type="InterPro" id="IPR007466">
    <property type="entry name" value="Peptidyl-Arg-deiminase_porph"/>
</dbReference>
<name>A0A9E2S7B5_9BACT</name>
<keyword evidence="1" id="KW-0378">Hydrolase</keyword>
<proteinExistence type="predicted"/>
<dbReference type="GO" id="GO:0047632">
    <property type="term" value="F:agmatine deiminase activity"/>
    <property type="evidence" value="ECO:0007669"/>
    <property type="project" value="TreeGrafter"/>
</dbReference>
<comment type="caution">
    <text evidence="2">The sequence shown here is derived from an EMBL/GenBank/DDBJ whole genome shotgun (WGS) entry which is preliminary data.</text>
</comment>
<dbReference type="AlphaFoldDB" id="A0A9E2S7B5"/>
<accession>A0A9E2S7B5</accession>